<dbReference type="GeneID" id="4388157"/>
<accession>Q2HHQ0</accession>
<sequence length="301" mass="34812">MPLMRCSPSPTNRTAKGHRDRKHQKRPAPGLLLPQQLSVEPIVWPAELTRQRHKIERHKISSGPASIFDLTHLFRLPLDIRHYVYNSHTARCWKAPAHILSVSRPERHSERAASPIFAQQSLWRTKHQQLYREVAHFLYGQTTFTFASFGELETFLDWINPETAFSIRSVALIAHMLPEGTEHCKELIKGHYFRGTGWDHVALFQRMPNLVTLDIRFFPSVMLSFTTKFAEIMEPLRDLPAHTEIRVALPRMYYNKDRTGRGLPFVRDLAHGRPSFYLLTRAVASVEQATSGCEAYARFFV</sequence>
<feature type="compositionally biased region" description="Basic residues" evidence="1">
    <location>
        <begin position="15"/>
        <end position="26"/>
    </location>
</feature>
<dbReference type="HOGENOM" id="CLU_987593_0_0_1"/>
<dbReference type="InterPro" id="IPR056632">
    <property type="entry name" value="DUF7730"/>
</dbReference>
<gene>
    <name evidence="3" type="ORF">CHGG_00254</name>
</gene>
<feature type="region of interest" description="Disordered" evidence="1">
    <location>
        <begin position="1"/>
        <end position="29"/>
    </location>
</feature>
<dbReference type="OrthoDB" id="4586867at2759"/>
<dbReference type="OMA" id="GCEAYAR"/>
<feature type="domain" description="DUF7730" evidence="2">
    <location>
        <begin position="128"/>
        <end position="257"/>
    </location>
</feature>
<evidence type="ECO:0000259" key="2">
    <source>
        <dbReference type="Pfam" id="PF24864"/>
    </source>
</evidence>
<evidence type="ECO:0000313" key="3">
    <source>
        <dbReference type="EMBL" id="EAQ92019.1"/>
    </source>
</evidence>
<dbReference type="Pfam" id="PF24864">
    <property type="entry name" value="DUF7730"/>
    <property type="match status" value="1"/>
</dbReference>
<dbReference type="Proteomes" id="UP000001056">
    <property type="component" value="Unassembled WGS sequence"/>
</dbReference>
<dbReference type="InParanoid" id="Q2HHQ0"/>
<dbReference type="RefSeq" id="XP_001219475.1">
    <property type="nucleotide sequence ID" value="XM_001219474.1"/>
</dbReference>
<protein>
    <recommendedName>
        <fullName evidence="2">DUF7730 domain-containing protein</fullName>
    </recommendedName>
</protein>
<organism evidence="3 4">
    <name type="scientific">Chaetomium globosum (strain ATCC 6205 / CBS 148.51 / DSM 1962 / NBRC 6347 / NRRL 1970)</name>
    <name type="common">Soil fungus</name>
    <dbReference type="NCBI Taxonomy" id="306901"/>
    <lineage>
        <taxon>Eukaryota</taxon>
        <taxon>Fungi</taxon>
        <taxon>Dikarya</taxon>
        <taxon>Ascomycota</taxon>
        <taxon>Pezizomycotina</taxon>
        <taxon>Sordariomycetes</taxon>
        <taxon>Sordariomycetidae</taxon>
        <taxon>Sordariales</taxon>
        <taxon>Chaetomiaceae</taxon>
        <taxon>Chaetomium</taxon>
    </lineage>
</organism>
<reference evidence="4" key="1">
    <citation type="journal article" date="2015" name="Genome Announc.">
        <title>Draft genome sequence of the cellulolytic fungus Chaetomium globosum.</title>
        <authorList>
            <person name="Cuomo C.A."/>
            <person name="Untereiner W.A."/>
            <person name="Ma L.-J."/>
            <person name="Grabherr M."/>
            <person name="Birren B.W."/>
        </authorList>
    </citation>
    <scope>NUCLEOTIDE SEQUENCE [LARGE SCALE GENOMIC DNA]</scope>
    <source>
        <strain evidence="4">ATCC 6205 / CBS 148.51 / DSM 1962 / NBRC 6347 / NRRL 1970</strain>
    </source>
</reference>
<name>Q2HHQ0_CHAGB</name>
<dbReference type="EMBL" id="CH408029">
    <property type="protein sequence ID" value="EAQ92019.1"/>
    <property type="molecule type" value="Genomic_DNA"/>
</dbReference>
<dbReference type="eggNOG" id="ENOG502R9F3">
    <property type="taxonomic scope" value="Eukaryota"/>
</dbReference>
<evidence type="ECO:0000256" key="1">
    <source>
        <dbReference type="SAM" id="MobiDB-lite"/>
    </source>
</evidence>
<keyword evidence="4" id="KW-1185">Reference proteome</keyword>
<dbReference type="VEuPathDB" id="FungiDB:CHGG_00254"/>
<evidence type="ECO:0000313" key="4">
    <source>
        <dbReference type="Proteomes" id="UP000001056"/>
    </source>
</evidence>
<dbReference type="AlphaFoldDB" id="Q2HHQ0"/>
<proteinExistence type="predicted"/>